<reference evidence="3" key="1">
    <citation type="submission" date="2024-01" db="EMBL/GenBank/DDBJ databases">
        <title>Sequencing the genomes of a sandfly, Sergentomyia squamirostris, and its two endosymbionts.</title>
        <authorList>
            <person name="Itokawa K."/>
            <person name="Sanjoba C."/>
        </authorList>
    </citation>
    <scope>NUCLEOTIDE SEQUENCE</scope>
    <source>
        <strain evidence="3">RiSSQ</strain>
    </source>
</reference>
<name>A0AAT9G8L8_9RICK</name>
<dbReference type="Pfam" id="PF02604">
    <property type="entry name" value="PhdYeFM_antitox"/>
    <property type="match status" value="1"/>
</dbReference>
<dbReference type="NCBIfam" id="TIGR01552">
    <property type="entry name" value="phd_fam"/>
    <property type="match status" value="1"/>
</dbReference>
<dbReference type="AlphaFoldDB" id="A0AAT9G8L8"/>
<comment type="function">
    <text evidence="2">Antitoxin component of a type II toxin-antitoxin (TA) system.</text>
</comment>
<proteinExistence type="inferred from homology"/>
<evidence type="ECO:0000256" key="2">
    <source>
        <dbReference type="RuleBase" id="RU362080"/>
    </source>
</evidence>
<evidence type="ECO:0000313" key="3">
    <source>
        <dbReference type="EMBL" id="BFD46162.1"/>
    </source>
</evidence>
<comment type="similarity">
    <text evidence="1 2">Belongs to the phD/YefM antitoxin family.</text>
</comment>
<protein>
    <recommendedName>
        <fullName evidence="2">Antitoxin</fullName>
    </recommendedName>
</protein>
<dbReference type="Gene3D" id="3.40.1620.10">
    <property type="entry name" value="YefM-like domain"/>
    <property type="match status" value="1"/>
</dbReference>
<gene>
    <name evidence="3" type="ORF">DMENIID0002_08080</name>
</gene>
<evidence type="ECO:0000256" key="1">
    <source>
        <dbReference type="ARBA" id="ARBA00009981"/>
    </source>
</evidence>
<sequence>MQKWQLQEAKEHFEEIIELAENGQPQLVNDKKRHKAVYIISVEDYMGDKIKTPMSFKEFLLSIPKVDNDDEEDLFEREPSKAREDIDI</sequence>
<dbReference type="SUPFAM" id="SSF143120">
    <property type="entry name" value="YefM-like"/>
    <property type="match status" value="1"/>
</dbReference>
<accession>A0AAT9G8L8</accession>
<dbReference type="EMBL" id="AP029170">
    <property type="protein sequence ID" value="BFD46162.1"/>
    <property type="molecule type" value="Genomic_DNA"/>
</dbReference>
<organism evidence="3">
    <name type="scientific">Candidatus Tisiphia endosymbiont of Sergentomyia squamirostris</name>
    <dbReference type="NCBI Taxonomy" id="3113639"/>
    <lineage>
        <taxon>Bacteria</taxon>
        <taxon>Pseudomonadati</taxon>
        <taxon>Pseudomonadota</taxon>
        <taxon>Alphaproteobacteria</taxon>
        <taxon>Rickettsiales</taxon>
        <taxon>Rickettsiaceae</taxon>
        <taxon>Rickettsieae</taxon>
        <taxon>Candidatus Tisiphia</taxon>
    </lineage>
</organism>
<dbReference type="InterPro" id="IPR006442">
    <property type="entry name" value="Antitoxin_Phd/YefM"/>
</dbReference>
<dbReference type="InterPro" id="IPR036165">
    <property type="entry name" value="YefM-like_sf"/>
</dbReference>